<dbReference type="PANTHER" id="PTHR33545">
    <property type="entry name" value="UPF0750 MEMBRANE PROTEIN YITT-RELATED"/>
    <property type="match status" value="1"/>
</dbReference>
<comment type="subcellular location">
    <subcellularLocation>
        <location evidence="1">Cell membrane</location>
        <topology evidence="1">Multi-pass membrane protein</topology>
    </subcellularLocation>
</comment>
<sequence length="138" mass="14762">MKLFFKDLFMIIVGCLSYALALTLLAIPNHLAEGGVPGAAVILHYAFGWSPGIVTFILTSIIMAIGYKYLPKRAILFSILTTPLISFFIYSTEDLVTSLGDPLTSAIFAGVFIGLGSGLIFRTGSTMGGNEFNSENVS</sequence>
<evidence type="ECO:0000256" key="6">
    <source>
        <dbReference type="SAM" id="Phobius"/>
    </source>
</evidence>
<accession>A0ABU5C567</accession>
<feature type="transmembrane region" description="Helical" evidence="6">
    <location>
        <begin position="103"/>
        <end position="121"/>
    </location>
</feature>
<keyword evidence="3 6" id="KW-0812">Transmembrane</keyword>
<organism evidence="7 8">
    <name type="scientific">Tigheibacillus halophilus</name>
    <dbReference type="NCBI Taxonomy" id="361280"/>
    <lineage>
        <taxon>Bacteria</taxon>
        <taxon>Bacillati</taxon>
        <taxon>Bacillota</taxon>
        <taxon>Bacilli</taxon>
        <taxon>Bacillales</taxon>
        <taxon>Bacillaceae</taxon>
        <taxon>Tigheibacillus</taxon>
    </lineage>
</organism>
<keyword evidence="2" id="KW-1003">Cell membrane</keyword>
<comment type="caution">
    <text evidence="7">The sequence shown here is derived from an EMBL/GenBank/DDBJ whole genome shotgun (WGS) entry which is preliminary data.</text>
</comment>
<evidence type="ECO:0000256" key="5">
    <source>
        <dbReference type="ARBA" id="ARBA00023136"/>
    </source>
</evidence>
<evidence type="ECO:0000313" key="7">
    <source>
        <dbReference type="EMBL" id="MDY0393832.1"/>
    </source>
</evidence>
<name>A0ABU5C567_9BACI</name>
<protein>
    <submittedName>
        <fullName evidence="7">YitT family protein</fullName>
    </submittedName>
</protein>
<dbReference type="InterPro" id="IPR051461">
    <property type="entry name" value="UPF0750_membrane"/>
</dbReference>
<evidence type="ECO:0000256" key="2">
    <source>
        <dbReference type="ARBA" id="ARBA00022475"/>
    </source>
</evidence>
<evidence type="ECO:0000256" key="3">
    <source>
        <dbReference type="ARBA" id="ARBA00022692"/>
    </source>
</evidence>
<reference evidence="7 8" key="1">
    <citation type="submission" date="2023-10" db="EMBL/GenBank/DDBJ databases">
        <title>Virgibacillus halophilus 5B73C genome.</title>
        <authorList>
            <person name="Miliotis G."/>
            <person name="Sengupta P."/>
            <person name="Hameed A."/>
            <person name="Chuvochina M."/>
            <person name="Mcdonagh F."/>
            <person name="Simpson A.C."/>
            <person name="Singh N.K."/>
            <person name="Rekha P.D."/>
            <person name="Raman K."/>
            <person name="Hugenholtz P."/>
            <person name="Venkateswaran K."/>
        </authorList>
    </citation>
    <scope>NUCLEOTIDE SEQUENCE [LARGE SCALE GENOMIC DNA]</scope>
    <source>
        <strain evidence="7 8">5B73C</strain>
    </source>
</reference>
<gene>
    <name evidence="7" type="ORF">RWE15_04385</name>
</gene>
<dbReference type="PANTHER" id="PTHR33545:SF4">
    <property type="entry name" value="UPF0750 MEMBRANE PROTEIN YXKD"/>
    <property type="match status" value="1"/>
</dbReference>
<dbReference type="Proteomes" id="UP001281447">
    <property type="component" value="Unassembled WGS sequence"/>
</dbReference>
<keyword evidence="4 6" id="KW-1133">Transmembrane helix</keyword>
<keyword evidence="8" id="KW-1185">Reference proteome</keyword>
<feature type="transmembrane region" description="Helical" evidence="6">
    <location>
        <begin position="74"/>
        <end position="91"/>
    </location>
</feature>
<evidence type="ECO:0000256" key="4">
    <source>
        <dbReference type="ARBA" id="ARBA00022989"/>
    </source>
</evidence>
<dbReference type="Pfam" id="PF02588">
    <property type="entry name" value="YitT_membrane"/>
    <property type="match status" value="1"/>
</dbReference>
<dbReference type="InterPro" id="IPR003740">
    <property type="entry name" value="YitT"/>
</dbReference>
<proteinExistence type="predicted"/>
<evidence type="ECO:0000256" key="1">
    <source>
        <dbReference type="ARBA" id="ARBA00004651"/>
    </source>
</evidence>
<feature type="transmembrane region" description="Helical" evidence="6">
    <location>
        <begin position="7"/>
        <end position="27"/>
    </location>
</feature>
<keyword evidence="5 6" id="KW-0472">Membrane</keyword>
<evidence type="ECO:0000313" key="8">
    <source>
        <dbReference type="Proteomes" id="UP001281447"/>
    </source>
</evidence>
<dbReference type="EMBL" id="JAWDIP010000003">
    <property type="protein sequence ID" value="MDY0393832.1"/>
    <property type="molecule type" value="Genomic_DNA"/>
</dbReference>
<feature type="transmembrane region" description="Helical" evidence="6">
    <location>
        <begin position="47"/>
        <end position="67"/>
    </location>
</feature>